<dbReference type="AlphaFoldDB" id="A0A6A6XCM6"/>
<comment type="similarity">
    <text evidence="1">Belongs to the short-chain dehydrogenases/reductases (SDR) family.</text>
</comment>
<dbReference type="Proteomes" id="UP000799757">
    <property type="component" value="Unassembled WGS sequence"/>
</dbReference>
<accession>A0A6A6XCM6</accession>
<dbReference type="OrthoDB" id="5296at2759"/>
<dbReference type="SUPFAM" id="SSF51735">
    <property type="entry name" value="NAD(P)-binding Rossmann-fold domains"/>
    <property type="match status" value="1"/>
</dbReference>
<evidence type="ECO:0000256" key="1">
    <source>
        <dbReference type="ARBA" id="ARBA00006484"/>
    </source>
</evidence>
<dbReference type="PANTHER" id="PTHR44229">
    <property type="entry name" value="15-HYDROXYPROSTAGLANDIN DEHYDROGENASE [NAD(+)]"/>
    <property type="match status" value="1"/>
</dbReference>
<dbReference type="Gene3D" id="3.40.50.720">
    <property type="entry name" value="NAD(P)-binding Rossmann-like Domain"/>
    <property type="match status" value="1"/>
</dbReference>
<organism evidence="3 4">
    <name type="scientific">Melanomma pulvis-pyrius CBS 109.77</name>
    <dbReference type="NCBI Taxonomy" id="1314802"/>
    <lineage>
        <taxon>Eukaryota</taxon>
        <taxon>Fungi</taxon>
        <taxon>Dikarya</taxon>
        <taxon>Ascomycota</taxon>
        <taxon>Pezizomycotina</taxon>
        <taxon>Dothideomycetes</taxon>
        <taxon>Pleosporomycetidae</taxon>
        <taxon>Pleosporales</taxon>
        <taxon>Melanommataceae</taxon>
        <taxon>Melanomma</taxon>
    </lineage>
</organism>
<name>A0A6A6XCM6_9PLEO</name>
<dbReference type="GO" id="GO:0016616">
    <property type="term" value="F:oxidoreductase activity, acting on the CH-OH group of donors, NAD or NADP as acceptor"/>
    <property type="evidence" value="ECO:0007669"/>
    <property type="project" value="TreeGrafter"/>
</dbReference>
<dbReference type="PANTHER" id="PTHR44229:SF4">
    <property type="entry name" value="15-HYDROXYPROSTAGLANDIN DEHYDROGENASE [NAD(+)]"/>
    <property type="match status" value="1"/>
</dbReference>
<evidence type="ECO:0000313" key="4">
    <source>
        <dbReference type="Proteomes" id="UP000799757"/>
    </source>
</evidence>
<dbReference type="InterPro" id="IPR002347">
    <property type="entry name" value="SDR_fam"/>
</dbReference>
<keyword evidence="4" id="KW-1185">Reference proteome</keyword>
<dbReference type="Pfam" id="PF00106">
    <property type="entry name" value="adh_short"/>
    <property type="match status" value="1"/>
</dbReference>
<dbReference type="GO" id="GO:0005737">
    <property type="term" value="C:cytoplasm"/>
    <property type="evidence" value="ECO:0007669"/>
    <property type="project" value="TreeGrafter"/>
</dbReference>
<sequence>MGSIDMALKGKIILITGGASGIGLSLTRQCHALGARILVADLRPTPAYTTFAAPHASSILFIEADDKWGDVPDFYGICAGLFEPPFSNFWDDTEEDGYKQVEVNVSHPIKLTRLAMRKSLGRGKRASVCIIASIAGISGSIAAPLYCATKHAIVGFVKSLKDTEALTGVKVTTICPGLVNTPLFTPSKVEQFSFAENKALSPDSVASHMLDMLQKKEWECGSMLELSMSGPRRIPEWNIPAPVGEGTGQELNADLQGMFKAMLKPIEAKLDSERGSKL</sequence>
<dbReference type="InterPro" id="IPR036291">
    <property type="entry name" value="NAD(P)-bd_dom_sf"/>
</dbReference>
<gene>
    <name evidence="3" type="ORF">K505DRAFT_242552</name>
</gene>
<evidence type="ECO:0000313" key="3">
    <source>
        <dbReference type="EMBL" id="KAF2794249.1"/>
    </source>
</evidence>
<evidence type="ECO:0000256" key="2">
    <source>
        <dbReference type="ARBA" id="ARBA00023002"/>
    </source>
</evidence>
<reference evidence="3" key="1">
    <citation type="journal article" date="2020" name="Stud. Mycol.">
        <title>101 Dothideomycetes genomes: a test case for predicting lifestyles and emergence of pathogens.</title>
        <authorList>
            <person name="Haridas S."/>
            <person name="Albert R."/>
            <person name="Binder M."/>
            <person name="Bloem J."/>
            <person name="Labutti K."/>
            <person name="Salamov A."/>
            <person name="Andreopoulos B."/>
            <person name="Baker S."/>
            <person name="Barry K."/>
            <person name="Bills G."/>
            <person name="Bluhm B."/>
            <person name="Cannon C."/>
            <person name="Castanera R."/>
            <person name="Culley D."/>
            <person name="Daum C."/>
            <person name="Ezra D."/>
            <person name="Gonzalez J."/>
            <person name="Henrissat B."/>
            <person name="Kuo A."/>
            <person name="Liang C."/>
            <person name="Lipzen A."/>
            <person name="Lutzoni F."/>
            <person name="Magnuson J."/>
            <person name="Mondo S."/>
            <person name="Nolan M."/>
            <person name="Ohm R."/>
            <person name="Pangilinan J."/>
            <person name="Park H.-J."/>
            <person name="Ramirez L."/>
            <person name="Alfaro M."/>
            <person name="Sun H."/>
            <person name="Tritt A."/>
            <person name="Yoshinaga Y."/>
            <person name="Zwiers L.-H."/>
            <person name="Turgeon B."/>
            <person name="Goodwin S."/>
            <person name="Spatafora J."/>
            <person name="Crous P."/>
            <person name="Grigoriev I."/>
        </authorList>
    </citation>
    <scope>NUCLEOTIDE SEQUENCE</scope>
    <source>
        <strain evidence="3">CBS 109.77</strain>
    </source>
</reference>
<proteinExistence type="inferred from homology"/>
<dbReference type="EMBL" id="MU001897">
    <property type="protein sequence ID" value="KAF2794249.1"/>
    <property type="molecule type" value="Genomic_DNA"/>
</dbReference>
<keyword evidence="2" id="KW-0560">Oxidoreductase</keyword>
<dbReference type="PRINTS" id="PR00081">
    <property type="entry name" value="GDHRDH"/>
</dbReference>
<protein>
    <submittedName>
        <fullName evidence="3">NAD(P)-binding protein</fullName>
    </submittedName>
</protein>